<reference evidence="1 2" key="1">
    <citation type="submission" date="2019-04" db="EMBL/GenBank/DDBJ databases">
        <title>Cohnella sp. nov. isolated from preserved vegetables.</title>
        <authorList>
            <person name="Lin S.-Y."/>
            <person name="Hung M.-H."/>
            <person name="Young C.-C."/>
        </authorList>
    </citation>
    <scope>NUCLEOTIDE SEQUENCE [LARGE SCALE GENOMIC DNA]</scope>
    <source>
        <strain evidence="1 2">CC-MHH1044</strain>
    </source>
</reference>
<protein>
    <submittedName>
        <fullName evidence="1">Uncharacterized protein</fullName>
    </submittedName>
</protein>
<name>A0A4S4BP93_9BACL</name>
<organism evidence="1 2">
    <name type="scientific">Cohnella fermenti</name>
    <dbReference type="NCBI Taxonomy" id="2565925"/>
    <lineage>
        <taxon>Bacteria</taxon>
        <taxon>Bacillati</taxon>
        <taxon>Bacillota</taxon>
        <taxon>Bacilli</taxon>
        <taxon>Bacillales</taxon>
        <taxon>Paenibacillaceae</taxon>
        <taxon>Cohnella</taxon>
    </lineage>
</organism>
<dbReference type="EMBL" id="SSOB01000023">
    <property type="protein sequence ID" value="THF76673.1"/>
    <property type="molecule type" value="Genomic_DNA"/>
</dbReference>
<comment type="caution">
    <text evidence="1">The sequence shown here is derived from an EMBL/GenBank/DDBJ whole genome shotgun (WGS) entry which is preliminary data.</text>
</comment>
<dbReference type="Proteomes" id="UP000310636">
    <property type="component" value="Unassembled WGS sequence"/>
</dbReference>
<accession>A0A4S4BP93</accession>
<gene>
    <name evidence="1" type="ORF">E6C55_18025</name>
</gene>
<dbReference type="AlphaFoldDB" id="A0A4S4BP93"/>
<keyword evidence="2" id="KW-1185">Reference proteome</keyword>
<evidence type="ECO:0000313" key="1">
    <source>
        <dbReference type="EMBL" id="THF76673.1"/>
    </source>
</evidence>
<sequence>MTLEKETVAFVGEMPRKLRCAPRTSGGITVAGSDGGNATPLPEFERLLMEMAQRALREALEAGMTYESLLLNNLNHPNDYGHALYAGVLSELLP</sequence>
<proteinExistence type="predicted"/>
<evidence type="ECO:0000313" key="2">
    <source>
        <dbReference type="Proteomes" id="UP000310636"/>
    </source>
</evidence>
<dbReference type="RefSeq" id="WP_136371211.1">
    <property type="nucleotide sequence ID" value="NZ_SSOB01000023.1"/>
</dbReference>
<dbReference type="OrthoDB" id="193632at2"/>